<dbReference type="SUPFAM" id="SSF58038">
    <property type="entry name" value="SNARE fusion complex"/>
    <property type="match status" value="1"/>
</dbReference>
<feature type="domain" description="Longin" evidence="11">
    <location>
        <begin position="30"/>
        <end position="218"/>
    </location>
</feature>
<dbReference type="GO" id="GO:0015031">
    <property type="term" value="P:protein transport"/>
    <property type="evidence" value="ECO:0007669"/>
    <property type="project" value="UniProtKB-KW"/>
</dbReference>
<dbReference type="SUPFAM" id="SSF64356">
    <property type="entry name" value="SNARE-like"/>
    <property type="match status" value="2"/>
</dbReference>
<keyword evidence="4" id="KW-0653">Protein transport</keyword>
<dbReference type="Pfam" id="PF00957">
    <property type="entry name" value="Synaptobrevin"/>
    <property type="match status" value="1"/>
</dbReference>
<keyword evidence="6 10" id="KW-0472">Membrane</keyword>
<accession>A0AAQ3RH73</accession>
<name>A0AAQ3RH73_VIGMU</name>
<keyword evidence="2" id="KW-0813">Transport</keyword>
<dbReference type="InterPro" id="IPR001388">
    <property type="entry name" value="Synaptobrevin-like"/>
</dbReference>
<dbReference type="FunFam" id="1.20.5.110:FF:000109">
    <property type="entry name" value="Vesicle-associated membrane protein 722"/>
    <property type="match status" value="1"/>
</dbReference>
<evidence type="ECO:0000256" key="9">
    <source>
        <dbReference type="PROSITE-ProRule" id="PRU00290"/>
    </source>
</evidence>
<dbReference type="PROSITE" id="PS50892">
    <property type="entry name" value="V_SNARE"/>
    <property type="match status" value="1"/>
</dbReference>
<dbReference type="Gene3D" id="3.30.450.50">
    <property type="entry name" value="Longin domain"/>
    <property type="match status" value="1"/>
</dbReference>
<comment type="similarity">
    <text evidence="1">Belongs to the synaptobrevin family.</text>
</comment>
<dbReference type="PANTHER" id="PTHR21136">
    <property type="entry name" value="SNARE PROTEINS"/>
    <property type="match status" value="1"/>
</dbReference>
<dbReference type="GO" id="GO:0012505">
    <property type="term" value="C:endomembrane system"/>
    <property type="evidence" value="ECO:0007669"/>
    <property type="project" value="UniProtKB-SubCell"/>
</dbReference>
<evidence type="ECO:0000256" key="1">
    <source>
        <dbReference type="ARBA" id="ARBA00008025"/>
    </source>
</evidence>
<dbReference type="InterPro" id="IPR011012">
    <property type="entry name" value="Longin-like_dom_sf"/>
</dbReference>
<comment type="function">
    <text evidence="7">Involved in the targeting and/or fusion of transport vesicles to their target membrane.</text>
</comment>
<evidence type="ECO:0000259" key="11">
    <source>
        <dbReference type="PROSITE" id="PS50859"/>
    </source>
</evidence>
<dbReference type="PROSITE" id="PS50859">
    <property type="entry name" value="LONGIN"/>
    <property type="match status" value="1"/>
</dbReference>
<evidence type="ECO:0000313" key="13">
    <source>
        <dbReference type="EMBL" id="WVY92637.1"/>
    </source>
</evidence>
<evidence type="ECO:0008006" key="15">
    <source>
        <dbReference type="Google" id="ProtNLM"/>
    </source>
</evidence>
<feature type="domain" description="V-SNARE coiled-coil homology" evidence="12">
    <location>
        <begin position="234"/>
        <end position="294"/>
    </location>
</feature>
<dbReference type="PROSITE" id="PS00417">
    <property type="entry name" value="SYNAPTOBREVIN"/>
    <property type="match status" value="1"/>
</dbReference>
<keyword evidence="9" id="KW-0175">Coiled coil</keyword>
<dbReference type="InterPro" id="IPR051097">
    <property type="entry name" value="Synaptobrevin-like_transport"/>
</dbReference>
<feature type="transmembrane region" description="Helical" evidence="10">
    <location>
        <begin position="86"/>
        <end position="107"/>
    </location>
</feature>
<comment type="subcellular location">
    <subcellularLocation>
        <location evidence="8">Endomembrane system</location>
        <topology evidence="8">Single-pass type IV membrane protein</topology>
    </subcellularLocation>
</comment>
<evidence type="ECO:0000256" key="7">
    <source>
        <dbReference type="ARBA" id="ARBA00037493"/>
    </source>
</evidence>
<dbReference type="GO" id="GO:0016020">
    <property type="term" value="C:membrane"/>
    <property type="evidence" value="ECO:0007669"/>
    <property type="project" value="InterPro"/>
</dbReference>
<dbReference type="Pfam" id="PF13774">
    <property type="entry name" value="Longin"/>
    <property type="match status" value="1"/>
</dbReference>
<evidence type="ECO:0000256" key="10">
    <source>
        <dbReference type="SAM" id="Phobius"/>
    </source>
</evidence>
<feature type="transmembrane region" description="Helical" evidence="10">
    <location>
        <begin position="114"/>
        <end position="131"/>
    </location>
</feature>
<evidence type="ECO:0000259" key="12">
    <source>
        <dbReference type="PROSITE" id="PS50892"/>
    </source>
</evidence>
<proteinExistence type="inferred from homology"/>
<dbReference type="Gene3D" id="1.20.5.110">
    <property type="match status" value="1"/>
</dbReference>
<evidence type="ECO:0000256" key="4">
    <source>
        <dbReference type="ARBA" id="ARBA00022927"/>
    </source>
</evidence>
<evidence type="ECO:0000256" key="3">
    <source>
        <dbReference type="ARBA" id="ARBA00022692"/>
    </source>
</evidence>
<protein>
    <recommendedName>
        <fullName evidence="15">Vesicle-associated membrane protein 726</fullName>
    </recommendedName>
</protein>
<reference evidence="13 14" key="1">
    <citation type="journal article" date="2023" name="Life. Sci Alliance">
        <title>Evolutionary insights into 3D genome organization and epigenetic landscape of Vigna mungo.</title>
        <authorList>
            <person name="Junaid A."/>
            <person name="Singh B."/>
            <person name="Bhatia S."/>
        </authorList>
    </citation>
    <scope>NUCLEOTIDE SEQUENCE [LARGE SCALE GENOMIC DNA]</scope>
    <source>
        <strain evidence="13">Urdbean</strain>
    </source>
</reference>
<dbReference type="Proteomes" id="UP001374535">
    <property type="component" value="Chromosome 10"/>
</dbReference>
<dbReference type="InterPro" id="IPR010908">
    <property type="entry name" value="Longin_dom"/>
</dbReference>
<dbReference type="CDD" id="cd14824">
    <property type="entry name" value="Longin"/>
    <property type="match status" value="1"/>
</dbReference>
<dbReference type="PANTHER" id="PTHR21136:SF92">
    <property type="entry name" value="LONGIN DOMAIN-CONTAINING PROTEIN"/>
    <property type="match status" value="1"/>
</dbReference>
<dbReference type="InterPro" id="IPR042855">
    <property type="entry name" value="V_SNARE_CC"/>
</dbReference>
<gene>
    <name evidence="13" type="ORF">V8G54_031725</name>
</gene>
<evidence type="ECO:0000256" key="8">
    <source>
        <dbReference type="ARBA" id="ARBA00046280"/>
    </source>
</evidence>
<dbReference type="EMBL" id="CP144691">
    <property type="protein sequence ID" value="WVY92637.1"/>
    <property type="molecule type" value="Genomic_DNA"/>
</dbReference>
<keyword evidence="3 10" id="KW-0812">Transmembrane</keyword>
<dbReference type="PRINTS" id="PR00219">
    <property type="entry name" value="SYNAPTOBREVN"/>
</dbReference>
<dbReference type="GO" id="GO:0005737">
    <property type="term" value="C:cytoplasm"/>
    <property type="evidence" value="ECO:0007669"/>
    <property type="project" value="UniProtKB-ARBA"/>
</dbReference>
<organism evidence="13 14">
    <name type="scientific">Vigna mungo</name>
    <name type="common">Black gram</name>
    <name type="synonym">Phaseolus mungo</name>
    <dbReference type="NCBI Taxonomy" id="3915"/>
    <lineage>
        <taxon>Eukaryota</taxon>
        <taxon>Viridiplantae</taxon>
        <taxon>Streptophyta</taxon>
        <taxon>Embryophyta</taxon>
        <taxon>Tracheophyta</taxon>
        <taxon>Spermatophyta</taxon>
        <taxon>Magnoliopsida</taxon>
        <taxon>eudicotyledons</taxon>
        <taxon>Gunneridae</taxon>
        <taxon>Pentapetalae</taxon>
        <taxon>rosids</taxon>
        <taxon>fabids</taxon>
        <taxon>Fabales</taxon>
        <taxon>Fabaceae</taxon>
        <taxon>Papilionoideae</taxon>
        <taxon>50 kb inversion clade</taxon>
        <taxon>NPAAA clade</taxon>
        <taxon>indigoferoid/millettioid clade</taxon>
        <taxon>Phaseoleae</taxon>
        <taxon>Vigna</taxon>
    </lineage>
</organism>
<evidence type="ECO:0000313" key="14">
    <source>
        <dbReference type="Proteomes" id="UP001374535"/>
    </source>
</evidence>
<keyword evidence="14" id="KW-1185">Reference proteome</keyword>
<feature type="non-terminal residue" evidence="13">
    <location>
        <position position="1"/>
    </location>
</feature>
<evidence type="ECO:0000256" key="6">
    <source>
        <dbReference type="ARBA" id="ARBA00023136"/>
    </source>
</evidence>
<dbReference type="GO" id="GO:0016192">
    <property type="term" value="P:vesicle-mediated transport"/>
    <property type="evidence" value="ECO:0007669"/>
    <property type="project" value="InterPro"/>
</dbReference>
<keyword evidence="5 10" id="KW-1133">Transmembrane helix</keyword>
<dbReference type="AlphaFoldDB" id="A0AAQ3RH73"/>
<evidence type="ECO:0000256" key="5">
    <source>
        <dbReference type="ARBA" id="ARBA00022989"/>
    </source>
</evidence>
<evidence type="ECO:0000256" key="2">
    <source>
        <dbReference type="ARBA" id="ARBA00022448"/>
    </source>
</evidence>
<sequence length="342" mass="39045">SLLQQPNSKTLPNTPFRFSSMGQKSLIYAFVSRGTVILAEYTEFSGNFNSIAFQCLQKLPATNNKFTYNCDAHTFNYLVDNGYSMYFFPCFCFLSVFVTMFFVLAACAECDSRSFILSVLLLVKLVCVVRVRKTCEQTERHVDCIRYAKLKILQFGSSEMSYFWNFVAYCIVADESIGRQVPMAFLERVKDDFVSKYGGGRAATAPANSLNKEFGPKLKEHMQYCVDHPEEVNKLAKVKAQVSEVKGVMMENIEKVLDRGEKIELLVDKTENLHNQDFWNQNPSKNVATEHEDKADCPGNFDSTDPCNSSICLSWVQLWEIGTILRCLYHVISSLRLYEERS</sequence>
<dbReference type="SMART" id="SM01270">
    <property type="entry name" value="Longin"/>
    <property type="match status" value="1"/>
</dbReference>
<dbReference type="CDD" id="cd15843">
    <property type="entry name" value="R-SNARE"/>
    <property type="match status" value="1"/>
</dbReference>